<organism evidence="6">
    <name type="scientific">Acinetobacter lwoffii</name>
    <dbReference type="NCBI Taxonomy" id="28090"/>
    <lineage>
        <taxon>Bacteria</taxon>
        <taxon>Pseudomonadati</taxon>
        <taxon>Pseudomonadota</taxon>
        <taxon>Gammaproteobacteria</taxon>
        <taxon>Moraxellales</taxon>
        <taxon>Moraxellaceae</taxon>
        <taxon>Acinetobacter</taxon>
    </lineage>
</organism>
<feature type="domain" description="MobA/MobL protein" evidence="5">
    <location>
        <begin position="26"/>
        <end position="198"/>
    </location>
</feature>
<reference evidence="6" key="1">
    <citation type="submission" date="2019-05" db="EMBL/GenBank/DDBJ databases">
        <title>Aacinetobacter sp. isolated from Transylvanian honey sample is crowded with plasmids and transposable elements.</title>
        <authorList>
            <person name="Veress A."/>
            <person name="Komuves J."/>
            <person name="Wilk T."/>
            <person name="Nagy T."/>
            <person name="Olasz F."/>
            <person name="Kiss J."/>
        </authorList>
    </citation>
    <scope>NUCLEOTIDE SEQUENCE</scope>
    <source>
        <strain evidence="6">M2a</strain>
        <plasmid evidence="6">pAVAci145</plasmid>
    </source>
</reference>
<dbReference type="InterPro" id="IPR005053">
    <property type="entry name" value="MobA_MobL"/>
</dbReference>
<dbReference type="Pfam" id="PF03389">
    <property type="entry name" value="MobA_MobL"/>
    <property type="match status" value="1"/>
</dbReference>
<dbReference type="EMBL" id="MK944318">
    <property type="protein sequence ID" value="QHE90257.1"/>
    <property type="molecule type" value="Genomic_DNA"/>
</dbReference>
<feature type="region of interest" description="Disordered" evidence="4">
    <location>
        <begin position="289"/>
        <end position="308"/>
    </location>
</feature>
<keyword evidence="6" id="KW-0614">Plasmid</keyword>
<dbReference type="AlphaFoldDB" id="A0A6B9QHR1"/>
<keyword evidence="2" id="KW-0184">Conjugation</keyword>
<feature type="coiled-coil region" evidence="3">
    <location>
        <begin position="247"/>
        <end position="274"/>
    </location>
</feature>
<proteinExistence type="inferred from homology"/>
<keyword evidence="3" id="KW-0175">Coiled coil</keyword>
<protein>
    <submittedName>
        <fullName evidence="6">MobA/MobL family plasmid mobilization protein, putative relaxase</fullName>
    </submittedName>
</protein>
<evidence type="ECO:0000256" key="1">
    <source>
        <dbReference type="ARBA" id="ARBA00010873"/>
    </source>
</evidence>
<evidence type="ECO:0000256" key="2">
    <source>
        <dbReference type="ARBA" id="ARBA00022971"/>
    </source>
</evidence>
<feature type="compositionally biased region" description="Basic and acidic residues" evidence="4">
    <location>
        <begin position="290"/>
        <end position="302"/>
    </location>
</feature>
<evidence type="ECO:0000259" key="5">
    <source>
        <dbReference type="Pfam" id="PF03389"/>
    </source>
</evidence>
<sequence length="308" mass="35290">MFFTSYKHIKKSSYKTAKGKTIKQASAKAAYHYITRTAYFSQGKEGEHVEFVQHGNMPTWATRPEEFWKAADLYERSKGRVASTLVIALPKELSPKERTALAKDLIVMLCDQYRYPFSAAVHVHKGLIGDVDQPHLHIMHSERALDGVERDPATFFKQPQGGGCRKITADVLGYGREYVQHIRETVEEYTNEHLAMYAPTKIVTIDGHKIKVPSYVSCLSTKAYNEQNGTNLKEINMIPPEILYSSKPKDLEEAERLKAEIRKLREENTAKMYAEQFRQQVGYYPQAVLDTKKPKPKQEKSSSMDFDF</sequence>
<evidence type="ECO:0000256" key="4">
    <source>
        <dbReference type="SAM" id="MobiDB-lite"/>
    </source>
</evidence>
<name>A0A6B9QHR1_ACILW</name>
<geneLocation type="plasmid" evidence="6">
    <name>pAVAci145</name>
</geneLocation>
<comment type="similarity">
    <text evidence="1">Belongs to the MobA/MobL family.</text>
</comment>
<evidence type="ECO:0000313" key="6">
    <source>
        <dbReference type="EMBL" id="QHE90257.1"/>
    </source>
</evidence>
<accession>A0A6B9QHR1</accession>
<dbReference type="Gene3D" id="3.30.930.30">
    <property type="match status" value="1"/>
</dbReference>
<evidence type="ECO:0000256" key="3">
    <source>
        <dbReference type="SAM" id="Coils"/>
    </source>
</evidence>